<dbReference type="RefSeq" id="WP_130592100.1">
    <property type="nucleotide sequence ID" value="NZ_CP034752.1"/>
</dbReference>
<name>A0A411WLV5_9GAMM</name>
<dbReference type="InterPro" id="IPR021146">
    <property type="entry name" value="Phage_gp6-like_head-tail"/>
</dbReference>
<sequence>MAIIVTDVIDIETLRQHIELDVTDRDALIKIYAQAALDYCLRWCDEPRWKLAADIPAPIISATLLVFGDLFEHRTEQSEIQLYSNAIAESLMFNCRNWRGTVDKEE</sequence>
<dbReference type="AlphaFoldDB" id="A0A411WLV5"/>
<dbReference type="Pfam" id="PF05135">
    <property type="entry name" value="Phage_connect_1"/>
    <property type="match status" value="1"/>
</dbReference>
<dbReference type="InterPro" id="IPR006450">
    <property type="entry name" value="Phage_HK97_gp6-like"/>
</dbReference>
<accession>A0A411WLV5</accession>
<gene>
    <name evidence="1" type="ORF">EKN56_12620</name>
</gene>
<keyword evidence="2" id="KW-1185">Reference proteome</keyword>
<dbReference type="KEGG" id="prag:EKN56_12620"/>
<dbReference type="Proteomes" id="UP000293154">
    <property type="component" value="Chromosome"/>
</dbReference>
<protein>
    <recommendedName>
        <fullName evidence="3">Phage gp6-like head-tail connector protein</fullName>
    </recommendedName>
</protein>
<evidence type="ECO:0008006" key="3">
    <source>
        <dbReference type="Google" id="ProtNLM"/>
    </source>
</evidence>
<evidence type="ECO:0000313" key="1">
    <source>
        <dbReference type="EMBL" id="QBH97162.1"/>
    </source>
</evidence>
<reference evidence="1 2" key="1">
    <citation type="submission" date="2019-03" db="EMBL/GenBank/DDBJ databases">
        <title>Pragia sp. nov. isolated from the gut tract of Carduelis flavirostris.</title>
        <authorList>
            <person name="Ge Y."/>
        </authorList>
    </citation>
    <scope>NUCLEOTIDE SEQUENCE [LARGE SCALE GENOMIC DNA]</scope>
    <source>
        <strain evidence="1 2">CF-458</strain>
    </source>
</reference>
<dbReference type="NCBIfam" id="TIGR01560">
    <property type="entry name" value="put_DNA_pack"/>
    <property type="match status" value="1"/>
</dbReference>
<evidence type="ECO:0000313" key="2">
    <source>
        <dbReference type="Proteomes" id="UP000293154"/>
    </source>
</evidence>
<dbReference type="Gene3D" id="1.10.3230.30">
    <property type="entry name" value="Phage gp6-like head-tail connector protein"/>
    <property type="match status" value="1"/>
</dbReference>
<proteinExistence type="predicted"/>
<dbReference type="EMBL" id="CP034752">
    <property type="protein sequence ID" value="QBH97162.1"/>
    <property type="molecule type" value="Genomic_DNA"/>
</dbReference>
<dbReference type="OrthoDB" id="8452319at2"/>
<organism evidence="1 2">
    <name type="scientific">Limnobaculum zhutongyuii</name>
    <dbReference type="NCBI Taxonomy" id="2498113"/>
    <lineage>
        <taxon>Bacteria</taxon>
        <taxon>Pseudomonadati</taxon>
        <taxon>Pseudomonadota</taxon>
        <taxon>Gammaproteobacteria</taxon>
        <taxon>Enterobacterales</taxon>
        <taxon>Budviciaceae</taxon>
        <taxon>Limnobaculum</taxon>
    </lineage>
</organism>